<evidence type="ECO:0000256" key="1">
    <source>
        <dbReference type="ARBA" id="ARBA00022801"/>
    </source>
</evidence>
<protein>
    <recommendedName>
        <fullName evidence="4">Amidohydrolase</fullName>
    </recommendedName>
</protein>
<proteinExistence type="predicted"/>
<dbReference type="PANTHER" id="PTHR11113">
    <property type="entry name" value="N-ACETYLGLUCOSAMINE-6-PHOSPHATE DEACETYLASE"/>
    <property type="match status" value="1"/>
</dbReference>
<dbReference type="STRING" id="490622.A0A395NA32"/>
<dbReference type="EMBL" id="PXOA01000778">
    <property type="protein sequence ID" value="RFU72761.1"/>
    <property type="molecule type" value="Genomic_DNA"/>
</dbReference>
<dbReference type="Gene3D" id="2.30.40.10">
    <property type="entry name" value="Urease, subunit C, domain 1"/>
    <property type="match status" value="1"/>
</dbReference>
<organism evidence="2 3">
    <name type="scientific">Trichoderma arundinaceum</name>
    <dbReference type="NCBI Taxonomy" id="490622"/>
    <lineage>
        <taxon>Eukaryota</taxon>
        <taxon>Fungi</taxon>
        <taxon>Dikarya</taxon>
        <taxon>Ascomycota</taxon>
        <taxon>Pezizomycotina</taxon>
        <taxon>Sordariomycetes</taxon>
        <taxon>Hypocreomycetidae</taxon>
        <taxon>Hypocreales</taxon>
        <taxon>Hypocreaceae</taxon>
        <taxon>Trichoderma</taxon>
    </lineage>
</organism>
<sequence length="96" mass="10378">MSAPSILLRNATILVPGPAGDKPVIPLRGHSLLVEGNKIARIAAQIDAPSDKTQVIDCTGKILSPGFIDTHHHVWQTQLKGRHADHTLIEYMPTGE</sequence>
<dbReference type="SUPFAM" id="SSF51338">
    <property type="entry name" value="Composite domain of metallo-dependent hydrolases"/>
    <property type="match status" value="1"/>
</dbReference>
<dbReference type="AlphaFoldDB" id="A0A395NA32"/>
<dbReference type="GO" id="GO:0006046">
    <property type="term" value="P:N-acetylglucosamine catabolic process"/>
    <property type="evidence" value="ECO:0007669"/>
    <property type="project" value="TreeGrafter"/>
</dbReference>
<keyword evidence="3" id="KW-1185">Reference proteome</keyword>
<keyword evidence="1" id="KW-0378">Hydrolase</keyword>
<name>A0A395NA32_TRIAR</name>
<evidence type="ECO:0008006" key="4">
    <source>
        <dbReference type="Google" id="ProtNLM"/>
    </source>
</evidence>
<evidence type="ECO:0000313" key="3">
    <source>
        <dbReference type="Proteomes" id="UP000266272"/>
    </source>
</evidence>
<reference evidence="2 3" key="1">
    <citation type="journal article" date="2018" name="PLoS Pathog.">
        <title>Evolution of structural diversity of trichothecenes, a family of toxins produced by plant pathogenic and entomopathogenic fungi.</title>
        <authorList>
            <person name="Proctor R.H."/>
            <person name="McCormick S.P."/>
            <person name="Kim H.S."/>
            <person name="Cardoza R.E."/>
            <person name="Stanley A.M."/>
            <person name="Lindo L."/>
            <person name="Kelly A."/>
            <person name="Brown D.W."/>
            <person name="Lee T."/>
            <person name="Vaughan M.M."/>
            <person name="Alexander N.J."/>
            <person name="Busman M."/>
            <person name="Gutierrez S."/>
        </authorList>
    </citation>
    <scope>NUCLEOTIDE SEQUENCE [LARGE SCALE GENOMIC DNA]</scope>
    <source>
        <strain evidence="2 3">IBT 40837</strain>
    </source>
</reference>
<comment type="caution">
    <text evidence="2">The sequence shown here is derived from an EMBL/GenBank/DDBJ whole genome shotgun (WGS) entry which is preliminary data.</text>
</comment>
<dbReference type="Proteomes" id="UP000266272">
    <property type="component" value="Unassembled WGS sequence"/>
</dbReference>
<dbReference type="Gene3D" id="3.20.20.140">
    <property type="entry name" value="Metal-dependent hydrolases"/>
    <property type="match status" value="1"/>
</dbReference>
<evidence type="ECO:0000313" key="2">
    <source>
        <dbReference type="EMBL" id="RFU72761.1"/>
    </source>
</evidence>
<gene>
    <name evidence="2" type="ORF">TARUN_9503</name>
</gene>
<dbReference type="PANTHER" id="PTHR11113:SF14">
    <property type="entry name" value="N-ACETYLGLUCOSAMINE-6-PHOSPHATE DEACETYLASE"/>
    <property type="match status" value="1"/>
</dbReference>
<dbReference type="OrthoDB" id="194468at2759"/>
<dbReference type="InterPro" id="IPR011059">
    <property type="entry name" value="Metal-dep_hydrolase_composite"/>
</dbReference>
<accession>A0A395NA32</accession>
<dbReference type="GO" id="GO:0008448">
    <property type="term" value="F:N-acetylglucosamine-6-phosphate deacetylase activity"/>
    <property type="evidence" value="ECO:0007669"/>
    <property type="project" value="TreeGrafter"/>
</dbReference>